<dbReference type="Pfam" id="PF13302">
    <property type="entry name" value="Acetyltransf_3"/>
    <property type="match status" value="1"/>
</dbReference>
<evidence type="ECO:0000313" key="6">
    <source>
        <dbReference type="Proteomes" id="UP001232725"/>
    </source>
</evidence>
<keyword evidence="6" id="KW-1185">Reference proteome</keyword>
<evidence type="ECO:0000259" key="4">
    <source>
        <dbReference type="PROSITE" id="PS51186"/>
    </source>
</evidence>
<dbReference type="PANTHER" id="PTHR43792:SF8">
    <property type="entry name" value="[RIBOSOMAL PROTEIN US5]-ALANINE N-ACETYLTRANSFERASE"/>
    <property type="match status" value="1"/>
</dbReference>
<keyword evidence="2 5" id="KW-0012">Acyltransferase</keyword>
<comment type="similarity">
    <text evidence="3">Belongs to the acetyltransferase family. RimJ subfamily.</text>
</comment>
<protein>
    <submittedName>
        <fullName evidence="5">GNAT family N-acetyltransferase</fullName>
        <ecNumber evidence="5">2.3.1.-</ecNumber>
    </submittedName>
</protein>
<dbReference type="EMBL" id="JAVALS010000004">
    <property type="protein sequence ID" value="MDP5227196.1"/>
    <property type="molecule type" value="Genomic_DNA"/>
</dbReference>
<dbReference type="GO" id="GO:0016746">
    <property type="term" value="F:acyltransferase activity"/>
    <property type="evidence" value="ECO:0007669"/>
    <property type="project" value="UniProtKB-KW"/>
</dbReference>
<evidence type="ECO:0000256" key="3">
    <source>
        <dbReference type="ARBA" id="ARBA00038502"/>
    </source>
</evidence>
<dbReference type="InterPro" id="IPR000182">
    <property type="entry name" value="GNAT_dom"/>
</dbReference>
<keyword evidence="1 5" id="KW-0808">Transferase</keyword>
<dbReference type="RefSeq" id="WP_305996244.1">
    <property type="nucleotide sequence ID" value="NZ_JAVALS010000004.1"/>
</dbReference>
<dbReference type="PANTHER" id="PTHR43792">
    <property type="entry name" value="GNAT FAMILY, PUTATIVE (AFU_ORTHOLOGUE AFUA_3G00765)-RELATED-RELATED"/>
    <property type="match status" value="1"/>
</dbReference>
<dbReference type="Gene3D" id="3.40.630.30">
    <property type="match status" value="1"/>
</dbReference>
<dbReference type="InterPro" id="IPR016181">
    <property type="entry name" value="Acyl_CoA_acyltransferase"/>
</dbReference>
<dbReference type="Proteomes" id="UP001232725">
    <property type="component" value="Unassembled WGS sequence"/>
</dbReference>
<dbReference type="EC" id="2.3.1.-" evidence="5"/>
<accession>A0ABT9INP3</accession>
<comment type="caution">
    <text evidence="5">The sequence shown here is derived from an EMBL/GenBank/DDBJ whole genome shotgun (WGS) entry which is preliminary data.</text>
</comment>
<evidence type="ECO:0000256" key="2">
    <source>
        <dbReference type="ARBA" id="ARBA00023315"/>
    </source>
</evidence>
<evidence type="ECO:0000313" key="5">
    <source>
        <dbReference type="EMBL" id="MDP5227196.1"/>
    </source>
</evidence>
<gene>
    <name evidence="5" type="ORF">Q9R02_08545</name>
</gene>
<reference evidence="5 6" key="1">
    <citation type="submission" date="2023-08" db="EMBL/GenBank/DDBJ databases">
        <title>Arthrobacter horti sp. nov., isolated from forest soil.</title>
        <authorList>
            <person name="Park M."/>
        </authorList>
    </citation>
    <scope>NUCLEOTIDE SEQUENCE [LARGE SCALE GENOMIC DNA]</scope>
    <source>
        <strain evidence="5 6">YJM1</strain>
    </source>
</reference>
<name>A0ABT9INP3_9MICC</name>
<dbReference type="PROSITE" id="PS51186">
    <property type="entry name" value="GNAT"/>
    <property type="match status" value="1"/>
</dbReference>
<organism evidence="5 6">
    <name type="scientific">Arthrobacter horti</name>
    <dbReference type="NCBI Taxonomy" id="3068273"/>
    <lineage>
        <taxon>Bacteria</taxon>
        <taxon>Bacillati</taxon>
        <taxon>Actinomycetota</taxon>
        <taxon>Actinomycetes</taxon>
        <taxon>Micrococcales</taxon>
        <taxon>Micrococcaceae</taxon>
        <taxon>Arthrobacter</taxon>
    </lineage>
</organism>
<proteinExistence type="inferred from homology"/>
<dbReference type="SUPFAM" id="SSF55729">
    <property type="entry name" value="Acyl-CoA N-acyltransferases (Nat)"/>
    <property type="match status" value="1"/>
</dbReference>
<dbReference type="InterPro" id="IPR051531">
    <property type="entry name" value="N-acetyltransferase"/>
</dbReference>
<evidence type="ECO:0000256" key="1">
    <source>
        <dbReference type="ARBA" id="ARBA00022679"/>
    </source>
</evidence>
<sequence length="172" mass="18898">MSILRLISSGDAPPLTALLQESREHLAPWDPIRPERFFTLEGQQEEVRHALRAHADGTRVPFVILDDDGAVAGRLNINNVVRGAFESASLGYWVAAGRAGGGLGTRAVARAVTYAFSTMALHRLEAGTLLHNEASQRVLLKNGFTEFGVAPGYLNIQGRWQDHRLFQRLNEA</sequence>
<feature type="domain" description="N-acetyltransferase" evidence="4">
    <location>
        <begin position="2"/>
        <end position="171"/>
    </location>
</feature>